<dbReference type="EMBL" id="GG663742">
    <property type="protein sequence ID" value="EEH55155.1"/>
    <property type="molecule type" value="Genomic_DNA"/>
</dbReference>
<gene>
    <name evidence="2" type="ORF">MICPUCDRAFT_5376</name>
</gene>
<feature type="non-terminal residue" evidence="2">
    <location>
        <position position="285"/>
    </location>
</feature>
<evidence type="ECO:0000259" key="1">
    <source>
        <dbReference type="PROSITE" id="PS50983"/>
    </source>
</evidence>
<dbReference type="Proteomes" id="UP000001876">
    <property type="component" value="Unassembled WGS sequence"/>
</dbReference>
<dbReference type="eggNOG" id="ENOG502RY45">
    <property type="taxonomic scope" value="Eukaryota"/>
</dbReference>
<dbReference type="InterPro" id="IPR002491">
    <property type="entry name" value="ABC_transptr_periplasmic_BD"/>
</dbReference>
<sequence length="285" mass="29402">LRIVSLLPSATEIVGALGLRSHLVGVTHECDVCPDIDATIKSHVAARANDDGGATTTSETTLPPLYTLDDGAMTDLKPTVVLTQSLCGVCGITEGDVAATATATAGGVGACAVSSSAPGTLAEVAASIESIARACGVPSRGRRVRERFERDLRDVEAATRNGRKSSVLLLEWIDPVFDGGHWVPGMIAAAGGVPLLQTLEGAKSAERSWDDVAAADPDVVVVACCGFDLARNAKDARDALKTTPRFASLRAVRDGRAFAVDGNRFFARPSPALAAGCAIVARCAH</sequence>
<dbReference type="OrthoDB" id="274765at2759"/>
<evidence type="ECO:0000313" key="3">
    <source>
        <dbReference type="Proteomes" id="UP000001876"/>
    </source>
</evidence>
<reference evidence="2 3" key="1">
    <citation type="journal article" date="2009" name="Science">
        <title>Green evolution and dynamic adaptations revealed by genomes of the marine picoeukaryotes Micromonas.</title>
        <authorList>
            <person name="Worden A.Z."/>
            <person name="Lee J.H."/>
            <person name="Mock T."/>
            <person name="Rouze P."/>
            <person name="Simmons M.P."/>
            <person name="Aerts A.L."/>
            <person name="Allen A.E."/>
            <person name="Cuvelier M.L."/>
            <person name="Derelle E."/>
            <person name="Everett M.V."/>
            <person name="Foulon E."/>
            <person name="Grimwood J."/>
            <person name="Gundlach H."/>
            <person name="Henrissat B."/>
            <person name="Napoli C."/>
            <person name="McDonald S.M."/>
            <person name="Parker M.S."/>
            <person name="Rombauts S."/>
            <person name="Salamov A."/>
            <person name="Von Dassow P."/>
            <person name="Badger J.H."/>
            <person name="Coutinho P.M."/>
            <person name="Demir E."/>
            <person name="Dubchak I."/>
            <person name="Gentemann C."/>
            <person name="Eikrem W."/>
            <person name="Gready J.E."/>
            <person name="John U."/>
            <person name="Lanier W."/>
            <person name="Lindquist E.A."/>
            <person name="Lucas S."/>
            <person name="Mayer K.F."/>
            <person name="Moreau H."/>
            <person name="Not F."/>
            <person name="Otillar R."/>
            <person name="Panaud O."/>
            <person name="Pangilinan J."/>
            <person name="Paulsen I."/>
            <person name="Piegu B."/>
            <person name="Poliakov A."/>
            <person name="Robbens S."/>
            <person name="Schmutz J."/>
            <person name="Toulza E."/>
            <person name="Wyss T."/>
            <person name="Zelensky A."/>
            <person name="Zhou K."/>
            <person name="Armbrust E.V."/>
            <person name="Bhattacharya D."/>
            <person name="Goodenough U.W."/>
            <person name="Van de Peer Y."/>
            <person name="Grigoriev I.V."/>
        </authorList>
    </citation>
    <scope>NUCLEOTIDE SEQUENCE [LARGE SCALE GENOMIC DNA]</scope>
    <source>
        <strain evidence="2 3">CCMP1545</strain>
    </source>
</reference>
<dbReference type="OMA" id="CAIGPAN"/>
<keyword evidence="3" id="KW-1185">Reference proteome</keyword>
<organism evidence="3">
    <name type="scientific">Micromonas pusilla (strain CCMP1545)</name>
    <name type="common">Picoplanktonic green alga</name>
    <dbReference type="NCBI Taxonomy" id="564608"/>
    <lineage>
        <taxon>Eukaryota</taxon>
        <taxon>Viridiplantae</taxon>
        <taxon>Chlorophyta</taxon>
        <taxon>Mamiellophyceae</taxon>
        <taxon>Mamiellales</taxon>
        <taxon>Mamiellaceae</taxon>
        <taxon>Micromonas</taxon>
    </lineage>
</organism>
<keyword evidence="2" id="KW-0547">Nucleotide-binding</keyword>
<evidence type="ECO:0000313" key="2">
    <source>
        <dbReference type="EMBL" id="EEH55155.1"/>
    </source>
</evidence>
<accession>C1MXF4</accession>
<dbReference type="STRING" id="564608.C1MXF4"/>
<dbReference type="GeneID" id="9685824"/>
<dbReference type="PROSITE" id="PS50983">
    <property type="entry name" value="FE_B12_PBP"/>
    <property type="match status" value="1"/>
</dbReference>
<keyword evidence="2" id="KW-0067">ATP-binding</keyword>
<name>C1MXF4_MICPC</name>
<dbReference type="InterPro" id="IPR051030">
    <property type="entry name" value="Vitamin_B12-ABC_binding"/>
</dbReference>
<dbReference type="KEGG" id="mpp:MICPUCDRAFT_5376"/>
<protein>
    <submittedName>
        <fullName evidence="2">ATP-binding cassette superfamily</fullName>
    </submittedName>
</protein>
<dbReference type="AlphaFoldDB" id="C1MXF4"/>
<dbReference type="Gene3D" id="3.40.50.1980">
    <property type="entry name" value="Nitrogenase molybdenum iron protein domain"/>
    <property type="match status" value="2"/>
</dbReference>
<feature type="domain" description="Fe/B12 periplasmic-binding" evidence="1">
    <location>
        <begin position="2"/>
        <end position="285"/>
    </location>
</feature>
<dbReference type="RefSeq" id="XP_003060386.1">
    <property type="nucleotide sequence ID" value="XM_003060340.1"/>
</dbReference>
<proteinExistence type="predicted"/>
<dbReference type="Pfam" id="PF01497">
    <property type="entry name" value="Peripla_BP_2"/>
    <property type="match status" value="1"/>
</dbReference>
<dbReference type="SUPFAM" id="SSF53807">
    <property type="entry name" value="Helical backbone' metal receptor"/>
    <property type="match status" value="1"/>
</dbReference>
<dbReference type="PANTHER" id="PTHR42860">
    <property type="entry name" value="VITAMIN B12-BINDING PROTEIN"/>
    <property type="match status" value="1"/>
</dbReference>
<feature type="non-terminal residue" evidence="2">
    <location>
        <position position="1"/>
    </location>
</feature>
<dbReference type="PANTHER" id="PTHR42860:SF1">
    <property type="entry name" value="VITAMIN B12-BINDING PROTEIN"/>
    <property type="match status" value="1"/>
</dbReference>
<dbReference type="GO" id="GO:0005524">
    <property type="term" value="F:ATP binding"/>
    <property type="evidence" value="ECO:0007669"/>
    <property type="project" value="UniProtKB-KW"/>
</dbReference>